<dbReference type="Proteomes" id="UP000284676">
    <property type="component" value="Unassembled WGS sequence"/>
</dbReference>
<keyword evidence="4" id="KW-0949">S-adenosyl-L-methionine</keyword>
<evidence type="ECO:0000259" key="7">
    <source>
        <dbReference type="Pfam" id="PF02602"/>
    </source>
</evidence>
<feature type="domain" description="Tetrapyrrole methylase" evidence="6">
    <location>
        <begin position="6"/>
        <end position="216"/>
    </location>
</feature>
<keyword evidence="2 8" id="KW-0489">Methyltransferase</keyword>
<evidence type="ECO:0000256" key="1">
    <source>
        <dbReference type="ARBA" id="ARBA00012162"/>
    </source>
</evidence>
<dbReference type="FunFam" id="3.30.950.10:FF:000001">
    <property type="entry name" value="Siroheme synthase"/>
    <property type="match status" value="1"/>
</dbReference>
<name>A0A414PSY8_FUSMR</name>
<proteinExistence type="predicted"/>
<dbReference type="NCBIfam" id="NF004790">
    <property type="entry name" value="PRK06136.1"/>
    <property type="match status" value="1"/>
</dbReference>
<dbReference type="InterPro" id="IPR003043">
    <property type="entry name" value="Uropor_MeTrfase_CS"/>
</dbReference>
<dbReference type="AlphaFoldDB" id="A0A414PSY8"/>
<keyword evidence="3 8" id="KW-0808">Transferase</keyword>
<evidence type="ECO:0000259" key="6">
    <source>
        <dbReference type="Pfam" id="PF00590"/>
    </source>
</evidence>
<evidence type="ECO:0000256" key="2">
    <source>
        <dbReference type="ARBA" id="ARBA00022603"/>
    </source>
</evidence>
<organism evidence="8 9">
    <name type="scientific">Fusobacterium mortiferum</name>
    <dbReference type="NCBI Taxonomy" id="850"/>
    <lineage>
        <taxon>Bacteria</taxon>
        <taxon>Fusobacteriati</taxon>
        <taxon>Fusobacteriota</taxon>
        <taxon>Fusobacteriia</taxon>
        <taxon>Fusobacteriales</taxon>
        <taxon>Fusobacteriaceae</taxon>
        <taxon>Fusobacterium</taxon>
    </lineage>
</organism>
<dbReference type="InterPro" id="IPR014776">
    <property type="entry name" value="4pyrrole_Mease_sub2"/>
</dbReference>
<gene>
    <name evidence="8" type="primary">cobA</name>
    <name evidence="8" type="ORF">DW663_08180</name>
</gene>
<dbReference type="Gene3D" id="3.40.50.10090">
    <property type="match status" value="2"/>
</dbReference>
<evidence type="ECO:0000313" key="8">
    <source>
        <dbReference type="EMBL" id="RHF71677.1"/>
    </source>
</evidence>
<protein>
    <recommendedName>
        <fullName evidence="1">uroporphyrinogen-III C-methyltransferase</fullName>
        <ecNumber evidence="1">2.1.1.107</ecNumber>
    </recommendedName>
</protein>
<dbReference type="PANTHER" id="PTHR45790">
    <property type="entry name" value="SIROHEME SYNTHASE-RELATED"/>
    <property type="match status" value="1"/>
</dbReference>
<dbReference type="InterPro" id="IPR000878">
    <property type="entry name" value="4pyrrol_Mease"/>
</dbReference>
<comment type="caution">
    <text evidence="8">The sequence shown here is derived from an EMBL/GenBank/DDBJ whole genome shotgun (WGS) entry which is preliminary data.</text>
</comment>
<dbReference type="InterPro" id="IPR035996">
    <property type="entry name" value="4pyrrol_Methylase_sf"/>
</dbReference>
<dbReference type="Gene3D" id="3.30.950.10">
    <property type="entry name" value="Methyltransferase, Cobalt-precorrin-4 Transmethylase, Domain 2"/>
    <property type="match status" value="1"/>
</dbReference>
<dbReference type="SUPFAM" id="SSF69618">
    <property type="entry name" value="HemD-like"/>
    <property type="match status" value="1"/>
</dbReference>
<dbReference type="InterPro" id="IPR003754">
    <property type="entry name" value="4pyrrol_synth_uPrphyn_synth"/>
</dbReference>
<dbReference type="EMBL" id="QRHL01000013">
    <property type="protein sequence ID" value="RHF71677.1"/>
    <property type="molecule type" value="Genomic_DNA"/>
</dbReference>
<dbReference type="Pfam" id="PF00590">
    <property type="entry name" value="TP_methylase"/>
    <property type="match status" value="1"/>
</dbReference>
<sequence>MNKKGKVYIMGAGPGDAELLTLKGKRAIEEADCIVYDRLINNHILNYAKKDAEMIYLGKGNCEGGVIQSEINNTIVKKALEGKIVARVKGGDPFVFGRGGEEIQALLENEIEFEEIPGITSAISVPAYAGIPVTHRGIAKSFHVFTGHTMADGSWHNFETIAKLDGTLVFLMGIKNLPIIVSDLIVNGKDPKTPIAIIEKGATAEQRVTTGTLDSIVEIAKEKKIVPPAITIIGEVVNLRDTFKWFENTQLFGKKVLVTRDKRQAREFSDKIEKIGGFAIELPFIKIESTLDKIDREMLKSYSTLLFNSPNGVREFMNKIEDIRDIAHLKIGAVGSKTKELLERYKVKADFIPKEYLVEKLAKEAIHYTAVGEKILIITSDISPCDTKKLNSIYDRHFDKIVAYKTKKIIRDKEEVLDTLKKVEIVTFLSSSTVDAFMESIEYDIESVKNIKFASIGPVTSETIKKYGLTVDFEAKVYDANGIIEAIK</sequence>
<dbReference type="InterPro" id="IPR050161">
    <property type="entry name" value="Siro_Cobalamin_biosynth"/>
</dbReference>
<dbReference type="Gene3D" id="3.40.1010.10">
    <property type="entry name" value="Cobalt-precorrin-4 Transmethylase, Domain 1"/>
    <property type="match status" value="1"/>
</dbReference>
<dbReference type="InterPro" id="IPR014777">
    <property type="entry name" value="4pyrrole_Mease_sub1"/>
</dbReference>
<dbReference type="GO" id="GO:0004851">
    <property type="term" value="F:uroporphyrin-III C-methyltransferase activity"/>
    <property type="evidence" value="ECO:0007669"/>
    <property type="project" value="UniProtKB-EC"/>
</dbReference>
<evidence type="ECO:0000256" key="3">
    <source>
        <dbReference type="ARBA" id="ARBA00022679"/>
    </source>
</evidence>
<evidence type="ECO:0000256" key="5">
    <source>
        <dbReference type="ARBA" id="ARBA00023244"/>
    </source>
</evidence>
<dbReference type="GO" id="GO:0019354">
    <property type="term" value="P:siroheme biosynthetic process"/>
    <property type="evidence" value="ECO:0007669"/>
    <property type="project" value="InterPro"/>
</dbReference>
<dbReference type="GO" id="GO:0004852">
    <property type="term" value="F:uroporphyrinogen-III synthase activity"/>
    <property type="evidence" value="ECO:0007669"/>
    <property type="project" value="InterPro"/>
</dbReference>
<dbReference type="Pfam" id="PF02602">
    <property type="entry name" value="HEM4"/>
    <property type="match status" value="1"/>
</dbReference>
<dbReference type="PANTHER" id="PTHR45790:SF3">
    <property type="entry name" value="S-ADENOSYL-L-METHIONINE-DEPENDENT UROPORPHYRINOGEN III METHYLTRANSFERASE, CHLOROPLASTIC"/>
    <property type="match status" value="1"/>
</dbReference>
<dbReference type="InterPro" id="IPR036108">
    <property type="entry name" value="4pyrrol_syn_uPrphyn_synt_sf"/>
</dbReference>
<dbReference type="CDD" id="cd06578">
    <property type="entry name" value="HemD"/>
    <property type="match status" value="1"/>
</dbReference>
<dbReference type="InterPro" id="IPR006366">
    <property type="entry name" value="CobA/CysG_C"/>
</dbReference>
<dbReference type="RefSeq" id="WP_118234479.1">
    <property type="nucleotide sequence ID" value="NZ_QRHL01000013.1"/>
</dbReference>
<keyword evidence="5" id="KW-0627">Porphyrin biosynthesis</keyword>
<feature type="domain" description="Tetrapyrrole biosynthesis uroporphyrinogen III synthase" evidence="7">
    <location>
        <begin position="267"/>
        <end position="485"/>
    </location>
</feature>
<accession>A0A414PSY8</accession>
<dbReference type="PROSITE" id="PS00839">
    <property type="entry name" value="SUMT_1"/>
    <property type="match status" value="1"/>
</dbReference>
<dbReference type="EC" id="2.1.1.107" evidence="1"/>
<dbReference type="NCBIfam" id="TIGR01469">
    <property type="entry name" value="cobA_cysG_Cterm"/>
    <property type="match status" value="1"/>
</dbReference>
<dbReference type="FunFam" id="3.40.1010.10:FF:000001">
    <property type="entry name" value="Siroheme synthase"/>
    <property type="match status" value="1"/>
</dbReference>
<dbReference type="CDD" id="cd11642">
    <property type="entry name" value="SUMT"/>
    <property type="match status" value="1"/>
</dbReference>
<dbReference type="SUPFAM" id="SSF53790">
    <property type="entry name" value="Tetrapyrrole methylase"/>
    <property type="match status" value="1"/>
</dbReference>
<reference evidence="8 9" key="1">
    <citation type="submission" date="2018-08" db="EMBL/GenBank/DDBJ databases">
        <title>A genome reference for cultivated species of the human gut microbiota.</title>
        <authorList>
            <person name="Zou Y."/>
            <person name="Xue W."/>
            <person name="Luo G."/>
        </authorList>
    </citation>
    <scope>NUCLEOTIDE SEQUENCE [LARGE SCALE GENOMIC DNA]</scope>
    <source>
        <strain evidence="8 9">AM25-1</strain>
    </source>
</reference>
<evidence type="ECO:0000313" key="9">
    <source>
        <dbReference type="Proteomes" id="UP000284676"/>
    </source>
</evidence>
<evidence type="ECO:0000256" key="4">
    <source>
        <dbReference type="ARBA" id="ARBA00022691"/>
    </source>
</evidence>
<dbReference type="GO" id="GO:0032259">
    <property type="term" value="P:methylation"/>
    <property type="evidence" value="ECO:0007669"/>
    <property type="project" value="UniProtKB-KW"/>
</dbReference>